<evidence type="ECO:0000313" key="2">
    <source>
        <dbReference type="EMBL" id="MFI7444934.1"/>
    </source>
</evidence>
<comment type="caution">
    <text evidence="2">The sequence shown here is derived from an EMBL/GenBank/DDBJ whole genome shotgun (WGS) entry which is preliminary data.</text>
</comment>
<name>A0ABW8ADS1_9ACTN</name>
<sequence>MTFVQLYIVEVKGARPGADAAAPTTELVREHPQDGSTADDRRVAPEVQR</sequence>
<dbReference type="EMBL" id="JBITMB010000010">
    <property type="protein sequence ID" value="MFI7444934.1"/>
    <property type="molecule type" value="Genomic_DNA"/>
</dbReference>
<proteinExistence type="predicted"/>
<keyword evidence="3" id="KW-1185">Reference proteome</keyword>
<gene>
    <name evidence="2" type="ORF">ACIBP5_33610</name>
</gene>
<feature type="region of interest" description="Disordered" evidence="1">
    <location>
        <begin position="16"/>
        <end position="49"/>
    </location>
</feature>
<feature type="compositionally biased region" description="Basic and acidic residues" evidence="1">
    <location>
        <begin position="27"/>
        <end position="49"/>
    </location>
</feature>
<protein>
    <submittedName>
        <fullName evidence="2">Uncharacterized protein</fullName>
    </submittedName>
</protein>
<evidence type="ECO:0000256" key="1">
    <source>
        <dbReference type="SAM" id="MobiDB-lite"/>
    </source>
</evidence>
<accession>A0ABW8ADS1</accession>
<dbReference type="RefSeq" id="WP_397025278.1">
    <property type="nucleotide sequence ID" value="NZ_JBITMB010000010.1"/>
</dbReference>
<dbReference type="Proteomes" id="UP001612928">
    <property type="component" value="Unassembled WGS sequence"/>
</dbReference>
<evidence type="ECO:0000313" key="3">
    <source>
        <dbReference type="Proteomes" id="UP001612928"/>
    </source>
</evidence>
<organism evidence="2 3">
    <name type="scientific">Nonomuraea indica</name>
    <dbReference type="NCBI Taxonomy" id="1581193"/>
    <lineage>
        <taxon>Bacteria</taxon>
        <taxon>Bacillati</taxon>
        <taxon>Actinomycetota</taxon>
        <taxon>Actinomycetes</taxon>
        <taxon>Streptosporangiales</taxon>
        <taxon>Streptosporangiaceae</taxon>
        <taxon>Nonomuraea</taxon>
    </lineage>
</organism>
<reference evidence="2 3" key="1">
    <citation type="submission" date="2024-10" db="EMBL/GenBank/DDBJ databases">
        <title>The Natural Products Discovery Center: Release of the First 8490 Sequenced Strains for Exploring Actinobacteria Biosynthetic Diversity.</title>
        <authorList>
            <person name="Kalkreuter E."/>
            <person name="Kautsar S.A."/>
            <person name="Yang D."/>
            <person name="Bader C.D."/>
            <person name="Teijaro C.N."/>
            <person name="Fluegel L."/>
            <person name="Davis C.M."/>
            <person name="Simpson J.R."/>
            <person name="Lauterbach L."/>
            <person name="Steele A.D."/>
            <person name="Gui C."/>
            <person name="Meng S."/>
            <person name="Li G."/>
            <person name="Viehrig K."/>
            <person name="Ye F."/>
            <person name="Su P."/>
            <person name="Kiefer A.F."/>
            <person name="Nichols A."/>
            <person name="Cepeda A.J."/>
            <person name="Yan W."/>
            <person name="Fan B."/>
            <person name="Jiang Y."/>
            <person name="Adhikari A."/>
            <person name="Zheng C.-J."/>
            <person name="Schuster L."/>
            <person name="Cowan T.M."/>
            <person name="Smanski M.J."/>
            <person name="Chevrette M.G."/>
            <person name="De Carvalho L.P.S."/>
            <person name="Shen B."/>
        </authorList>
    </citation>
    <scope>NUCLEOTIDE SEQUENCE [LARGE SCALE GENOMIC DNA]</scope>
    <source>
        <strain evidence="2 3">NPDC049503</strain>
    </source>
</reference>